<feature type="compositionally biased region" description="Basic residues" evidence="1">
    <location>
        <begin position="370"/>
        <end position="381"/>
    </location>
</feature>
<name>A0AAD8TUN1_LOLMU</name>
<feature type="compositionally biased region" description="Basic residues" evidence="1">
    <location>
        <begin position="40"/>
        <end position="50"/>
    </location>
</feature>
<evidence type="ECO:0000256" key="1">
    <source>
        <dbReference type="SAM" id="MobiDB-lite"/>
    </source>
</evidence>
<dbReference type="PANTHER" id="PTHR33018">
    <property type="entry name" value="OS10G0338966 PROTEIN-RELATED"/>
    <property type="match status" value="1"/>
</dbReference>
<dbReference type="EMBL" id="JAUUTY010000001">
    <property type="protein sequence ID" value="KAK1694326.1"/>
    <property type="molecule type" value="Genomic_DNA"/>
</dbReference>
<gene>
    <name evidence="2" type="ORF">QYE76_011023</name>
</gene>
<organism evidence="2 3">
    <name type="scientific">Lolium multiflorum</name>
    <name type="common">Italian ryegrass</name>
    <name type="synonym">Lolium perenne subsp. multiflorum</name>
    <dbReference type="NCBI Taxonomy" id="4521"/>
    <lineage>
        <taxon>Eukaryota</taxon>
        <taxon>Viridiplantae</taxon>
        <taxon>Streptophyta</taxon>
        <taxon>Embryophyta</taxon>
        <taxon>Tracheophyta</taxon>
        <taxon>Spermatophyta</taxon>
        <taxon>Magnoliopsida</taxon>
        <taxon>Liliopsida</taxon>
        <taxon>Poales</taxon>
        <taxon>Poaceae</taxon>
        <taxon>BOP clade</taxon>
        <taxon>Pooideae</taxon>
        <taxon>Poodae</taxon>
        <taxon>Poeae</taxon>
        <taxon>Poeae Chloroplast Group 2 (Poeae type)</taxon>
        <taxon>Loliodinae</taxon>
        <taxon>Loliinae</taxon>
        <taxon>Lolium</taxon>
    </lineage>
</organism>
<feature type="region of interest" description="Disordered" evidence="1">
    <location>
        <begin position="1"/>
        <end position="50"/>
    </location>
</feature>
<evidence type="ECO:0000313" key="3">
    <source>
        <dbReference type="Proteomes" id="UP001231189"/>
    </source>
</evidence>
<protein>
    <submittedName>
        <fullName evidence="2">Uncharacterized protein</fullName>
    </submittedName>
</protein>
<dbReference type="PANTHER" id="PTHR33018:SF34">
    <property type="entry name" value="OS02G0472350 PROTEIN"/>
    <property type="match status" value="1"/>
</dbReference>
<keyword evidence="3" id="KW-1185">Reference proteome</keyword>
<accession>A0AAD8TUN1</accession>
<proteinExistence type="predicted"/>
<feature type="compositionally biased region" description="Low complexity" evidence="1">
    <location>
        <begin position="28"/>
        <end position="39"/>
    </location>
</feature>
<reference evidence="2" key="1">
    <citation type="submission" date="2023-07" db="EMBL/GenBank/DDBJ databases">
        <title>A chromosome-level genome assembly of Lolium multiflorum.</title>
        <authorList>
            <person name="Chen Y."/>
            <person name="Copetti D."/>
            <person name="Kolliker R."/>
            <person name="Studer B."/>
        </authorList>
    </citation>
    <scope>NUCLEOTIDE SEQUENCE</scope>
    <source>
        <strain evidence="2">02402/16</strain>
        <tissue evidence="2">Leaf</tissue>
    </source>
</reference>
<feature type="compositionally biased region" description="Basic and acidic residues" evidence="1">
    <location>
        <begin position="335"/>
        <end position="366"/>
    </location>
</feature>
<evidence type="ECO:0000313" key="2">
    <source>
        <dbReference type="EMBL" id="KAK1694326.1"/>
    </source>
</evidence>
<feature type="region of interest" description="Disordered" evidence="1">
    <location>
        <begin position="247"/>
        <end position="381"/>
    </location>
</feature>
<dbReference type="Proteomes" id="UP001231189">
    <property type="component" value="Unassembled WGS sequence"/>
</dbReference>
<dbReference type="AlphaFoldDB" id="A0AAD8TUN1"/>
<sequence>MPRRLAVCRVASPSVAAPPRRERVDRLAPAGSPSAGSSKKSVKTKRGKTKTLKQGVTYNIDVISATGRPLEPEAHYTKFINQCGVVVRDSVPITVQEWHEPVKARVGFSFVSKRTKKECWRKLMEHFVLPPEYNKYDEEGNEVEGGRQRRRLVKEFALQKMATAFRTYKKNLAAQYVEKGKTSDFNGQYEKLKNDWPEFVRQKQSEHFKAISEKNKANAAKKTYNHIMGPGGYRLSEPMWQKMEDDLRRRGAKANKSHPLGGGGGGSPTPPSAADAAPNPPPAGSSRPAASRRVRRPNPPPAKKQKQSWTINPDPYVPKTTKVPEPSLKPLIPRPWERSVKENEAAAAAEYEKWKADCKKKREPEPKPVFLRRKRSGLSHF</sequence>
<comment type="caution">
    <text evidence="2">The sequence shown here is derived from an EMBL/GenBank/DDBJ whole genome shotgun (WGS) entry which is preliminary data.</text>
</comment>